<dbReference type="InterPro" id="IPR000182">
    <property type="entry name" value="GNAT_dom"/>
</dbReference>
<evidence type="ECO:0000256" key="1">
    <source>
        <dbReference type="ARBA" id="ARBA00022679"/>
    </source>
</evidence>
<sequence length="179" mass="20911">MTLASKIIETERLTLRPFTLEDAEDVTNLCDNYNIYKTTLHIPYPYTLENAKEWISSHEINRKEDTLYQFAITDKDSGELYGSISLSNRKNHQNGEIAYWLGEEFWGRGFVTEASKAMIQFAFKEKNFHRVFAYHLKINPASGRVMKKCGMTYEGTKKDHIYKDGTFHDLYCYGIVNHK</sequence>
<dbReference type="Pfam" id="PF13302">
    <property type="entry name" value="Acetyltransf_3"/>
    <property type="match status" value="1"/>
</dbReference>
<gene>
    <name evidence="5" type="ORF">MACH08_37130</name>
</gene>
<evidence type="ECO:0000256" key="3">
    <source>
        <dbReference type="ARBA" id="ARBA00038502"/>
    </source>
</evidence>
<keyword evidence="6" id="KW-1185">Reference proteome</keyword>
<dbReference type="Proteomes" id="UP001275436">
    <property type="component" value="Unassembled WGS sequence"/>
</dbReference>
<feature type="domain" description="N-acetyltransferase" evidence="4">
    <location>
        <begin position="13"/>
        <end position="173"/>
    </location>
</feature>
<comment type="caution">
    <text evidence="5">The sequence shown here is derived from an EMBL/GenBank/DDBJ whole genome shotgun (WGS) entry which is preliminary data.</text>
</comment>
<evidence type="ECO:0000256" key="2">
    <source>
        <dbReference type="ARBA" id="ARBA00023315"/>
    </source>
</evidence>
<evidence type="ECO:0000313" key="6">
    <source>
        <dbReference type="Proteomes" id="UP001275436"/>
    </source>
</evidence>
<proteinExistence type="inferred from homology"/>
<name>A0ABQ5TM87_9BACI</name>
<protein>
    <submittedName>
        <fullName evidence="5">N-acetyltransferase</fullName>
    </submittedName>
</protein>
<dbReference type="InterPro" id="IPR016181">
    <property type="entry name" value="Acyl_CoA_acyltransferase"/>
</dbReference>
<dbReference type="PANTHER" id="PTHR43792:SF8">
    <property type="entry name" value="[RIBOSOMAL PROTEIN US5]-ALANINE N-ACETYLTRANSFERASE"/>
    <property type="match status" value="1"/>
</dbReference>
<accession>A0ABQ5TM87</accession>
<evidence type="ECO:0000313" key="5">
    <source>
        <dbReference type="EMBL" id="GLO67929.1"/>
    </source>
</evidence>
<dbReference type="InterPro" id="IPR051531">
    <property type="entry name" value="N-acetyltransferase"/>
</dbReference>
<dbReference type="RefSeq" id="WP_215064369.1">
    <property type="nucleotide sequence ID" value="NZ_BSKO01000001.1"/>
</dbReference>
<dbReference type="PANTHER" id="PTHR43792">
    <property type="entry name" value="GNAT FAMILY, PUTATIVE (AFU_ORTHOLOGUE AFUA_3G00765)-RELATED-RELATED"/>
    <property type="match status" value="1"/>
</dbReference>
<dbReference type="EMBL" id="BSKO01000001">
    <property type="protein sequence ID" value="GLO67929.1"/>
    <property type="molecule type" value="Genomic_DNA"/>
</dbReference>
<dbReference type="SUPFAM" id="SSF55729">
    <property type="entry name" value="Acyl-CoA N-acyltransferases (Nat)"/>
    <property type="match status" value="1"/>
</dbReference>
<comment type="similarity">
    <text evidence="3">Belongs to the acetyltransferase family. RimJ subfamily.</text>
</comment>
<organism evidence="5 6">
    <name type="scientific">Oceanobacillus kimchii</name>
    <dbReference type="NCBI Taxonomy" id="746691"/>
    <lineage>
        <taxon>Bacteria</taxon>
        <taxon>Bacillati</taxon>
        <taxon>Bacillota</taxon>
        <taxon>Bacilli</taxon>
        <taxon>Bacillales</taxon>
        <taxon>Bacillaceae</taxon>
        <taxon>Oceanobacillus</taxon>
    </lineage>
</organism>
<keyword evidence="1" id="KW-0808">Transferase</keyword>
<evidence type="ECO:0000259" key="4">
    <source>
        <dbReference type="PROSITE" id="PS51186"/>
    </source>
</evidence>
<dbReference type="Gene3D" id="3.40.630.30">
    <property type="match status" value="1"/>
</dbReference>
<keyword evidence="2" id="KW-0012">Acyltransferase</keyword>
<dbReference type="PROSITE" id="PS51186">
    <property type="entry name" value="GNAT"/>
    <property type="match status" value="1"/>
</dbReference>
<reference evidence="5 6" key="1">
    <citation type="submission" date="2023-02" db="EMBL/GenBank/DDBJ databases">
        <title>Oceanobacillus kimchii IFOP_LL358 isolated form Alexandrium catenella lab strain.</title>
        <authorList>
            <person name="Gajardo G."/>
            <person name="Ueki S."/>
            <person name="Maruyama F."/>
        </authorList>
    </citation>
    <scope>NUCLEOTIDE SEQUENCE [LARGE SCALE GENOMIC DNA]</scope>
    <source>
        <strain evidence="5 6">IFOP_LL358</strain>
    </source>
</reference>